<comment type="caution">
    <text evidence="1">The sequence shown here is derived from an EMBL/GenBank/DDBJ whole genome shotgun (WGS) entry which is preliminary data.</text>
</comment>
<dbReference type="AlphaFoldDB" id="A0ABD4Z995"/>
<name>A0ABD4Z995_9CREN</name>
<dbReference type="EMBL" id="JASNVW010000009">
    <property type="protein sequence ID" value="MDK6029492.1"/>
    <property type="molecule type" value="Genomic_DNA"/>
</dbReference>
<organism evidence="1 2">
    <name type="scientific">Ignisphaera cupida</name>
    <dbReference type="NCBI Taxonomy" id="3050454"/>
    <lineage>
        <taxon>Archaea</taxon>
        <taxon>Thermoproteota</taxon>
        <taxon>Thermoprotei</taxon>
        <taxon>Desulfurococcales</taxon>
        <taxon>Desulfurococcaceae</taxon>
        <taxon>Ignisphaera</taxon>
    </lineage>
</organism>
<evidence type="ECO:0000313" key="2">
    <source>
        <dbReference type="Proteomes" id="UP001529235"/>
    </source>
</evidence>
<proteinExistence type="predicted"/>
<sequence length="71" mass="8147">MHSKQGIAGEINYIIDLTSKCVDIKLSGMKIISIDDVENSQLREVIIDVVNAINLIKIKFLRIKNSDYLWR</sequence>
<gene>
    <name evidence="1" type="ORF">QPL79_08960</name>
</gene>
<evidence type="ECO:0000313" key="1">
    <source>
        <dbReference type="EMBL" id="MDK6029492.1"/>
    </source>
</evidence>
<accession>A0ABD4Z995</accession>
<protein>
    <submittedName>
        <fullName evidence="1">Uncharacterized protein</fullName>
    </submittedName>
</protein>
<reference evidence="1 2" key="1">
    <citation type="submission" date="2023-05" db="EMBL/GenBank/DDBJ databases">
        <title>A new hyperthermophilic archaea 'Ignisphaera cupida' sp. nov. and description of the family 'Ignisphaeraceae' fam. nov.</title>
        <authorList>
            <person name="Podosokorskaya O.A."/>
            <person name="Elcheninov A.G."/>
            <person name="Klukina A."/>
            <person name="Merkel A.Y."/>
        </authorList>
    </citation>
    <scope>NUCLEOTIDE SEQUENCE [LARGE SCALE GENOMIC DNA]</scope>
    <source>
        <strain evidence="1 2">4213-co</strain>
    </source>
</reference>
<keyword evidence="2" id="KW-1185">Reference proteome</keyword>
<dbReference type="RefSeq" id="WP_285274479.1">
    <property type="nucleotide sequence ID" value="NZ_JASNVW010000009.1"/>
</dbReference>
<dbReference type="Proteomes" id="UP001529235">
    <property type="component" value="Unassembled WGS sequence"/>
</dbReference>